<dbReference type="PANTHER" id="PTHR31616">
    <property type="entry name" value="TREHALASE"/>
    <property type="match status" value="1"/>
</dbReference>
<keyword evidence="3" id="KW-0378">Hydrolase</keyword>
<protein>
    <submittedName>
        <fullName evidence="3">Glycosyl hydrolase, glucoamylase</fullName>
    </submittedName>
</protein>
<evidence type="ECO:0000313" key="3">
    <source>
        <dbReference type="EMBL" id="ACV06336.1"/>
    </source>
</evidence>
<keyword evidence="4" id="KW-1185">Reference proteome</keyword>
<name>C7NHH9_KYTSD</name>
<organism evidence="3 4">
    <name type="scientific">Kytococcus sedentarius (strain ATCC 14392 / DSM 20547 / JCM 11482 / CCUG 33030 / NBRC 15357 / NCTC 11040 / CCM 314 / 541)</name>
    <name type="common">Micrococcus sedentarius</name>
    <dbReference type="NCBI Taxonomy" id="478801"/>
    <lineage>
        <taxon>Bacteria</taxon>
        <taxon>Bacillati</taxon>
        <taxon>Actinomycetota</taxon>
        <taxon>Actinomycetes</taxon>
        <taxon>Micrococcales</taxon>
        <taxon>Kytococcaceae</taxon>
        <taxon>Kytococcus</taxon>
    </lineage>
</organism>
<dbReference type="HOGENOM" id="CLU_010399_2_0_11"/>
<dbReference type="CAZy" id="GH15">
    <property type="family name" value="Glycoside Hydrolase Family 15"/>
</dbReference>
<dbReference type="SUPFAM" id="SSF48208">
    <property type="entry name" value="Six-hairpin glycosidases"/>
    <property type="match status" value="1"/>
</dbReference>
<dbReference type="Proteomes" id="UP000006666">
    <property type="component" value="Chromosome"/>
</dbReference>
<proteinExistence type="predicted"/>
<reference evidence="3 4" key="1">
    <citation type="journal article" date="2009" name="Stand. Genomic Sci.">
        <title>Complete genome sequence of Kytococcus sedentarius type strain (541).</title>
        <authorList>
            <person name="Sims D."/>
            <person name="Brettin T."/>
            <person name="Detter J.C."/>
            <person name="Han C."/>
            <person name="Lapidus A."/>
            <person name="Copeland A."/>
            <person name="Glavina Del Rio T."/>
            <person name="Nolan M."/>
            <person name="Chen F."/>
            <person name="Lucas S."/>
            <person name="Tice H."/>
            <person name="Cheng J.F."/>
            <person name="Bruce D."/>
            <person name="Goodwin L."/>
            <person name="Pitluck S."/>
            <person name="Ovchinnikova G."/>
            <person name="Pati A."/>
            <person name="Ivanova N."/>
            <person name="Mavrommatis K."/>
            <person name="Chen A."/>
            <person name="Palaniappan K."/>
            <person name="D'haeseleer P."/>
            <person name="Chain P."/>
            <person name="Bristow J."/>
            <person name="Eisen J.A."/>
            <person name="Markowitz V."/>
            <person name="Hugenholtz P."/>
            <person name="Schneider S."/>
            <person name="Goker M."/>
            <person name="Pukall R."/>
            <person name="Kyrpides N.C."/>
            <person name="Klenk H.P."/>
        </authorList>
    </citation>
    <scope>NUCLEOTIDE SEQUENCE [LARGE SCALE GENOMIC DNA]</scope>
    <source>
        <strain evidence="4">ATCC 14392 / DSM 20547 / JCM 11482 / CCUG 33030 / NBRC 15357 / NCTC 11040 / CCM 314 / 541</strain>
    </source>
</reference>
<dbReference type="InterPro" id="IPR008928">
    <property type="entry name" value="6-hairpin_glycosidase_sf"/>
</dbReference>
<evidence type="ECO:0000313" key="4">
    <source>
        <dbReference type="Proteomes" id="UP000006666"/>
    </source>
</evidence>
<sequence length="604" mass="66927">MSQPSPSTQAPIADHALLSDARTAALVTSDGRVDWLCLPRFDSEAVLTSLLGTPDHGEWMLRPRGITRSQRQYLPDSLVLRTEHAVEHAGATGTLELTEFMPLHGERADLIRTVRCTAGRVTLDHTWTVRMAYGAVRPWVRRDHDPRGREVLVAVAGPDKVVLHGDRLPTAEGSHHREVIELAEGDELCFSLTWVPAWRDVPPALDASRALRETVEESRRWMGCLGPLAEEGAWAPAVRRSVQVLRGLTHDETGGIVAAPTTSLPETIGGERNWDYRYTWLRDAAFTVEALLACGALDEVEAWRTWLLRAVAGDPEDLQIMYGIDGRRRLTEHELDHLPGHAGSTPVRIGNGAFDQVQTDVLGEVMYCLEQARRAGLEESGASWALQVALVNHLAAHWQEPDNGLWEIRGPRQHFTHSRVMVWAAFDAAVKGVEDHGLPGPVETWRRLRDEVRDEVLDRGWSQERHSFRQHYETDEVDAALLMLPMVGFLPADDPRVLATIRAVQEDLGVDGLVLRYRTETGVDGLQGEEHPFLICNFWLVIALAAAGQRGEADALMARLVGVANDLGLLAEEYDPLSDTMMGNFPQAFSHIGVVLAARALRAA</sequence>
<dbReference type="eggNOG" id="COG3387">
    <property type="taxonomic scope" value="Bacteria"/>
</dbReference>
<dbReference type="GO" id="GO:0004553">
    <property type="term" value="F:hydrolase activity, hydrolyzing O-glycosyl compounds"/>
    <property type="evidence" value="ECO:0007669"/>
    <property type="project" value="TreeGrafter"/>
</dbReference>
<dbReference type="PANTHER" id="PTHR31616:SF0">
    <property type="entry name" value="GLUCAN 1,4-ALPHA-GLUCOSIDASE"/>
    <property type="match status" value="1"/>
</dbReference>
<dbReference type="KEGG" id="kse:Ksed_13050"/>
<dbReference type="EMBL" id="CP001686">
    <property type="protein sequence ID" value="ACV06336.1"/>
    <property type="molecule type" value="Genomic_DNA"/>
</dbReference>
<accession>C7NHH9</accession>
<dbReference type="Pfam" id="PF19291">
    <property type="entry name" value="TREH_N"/>
    <property type="match status" value="1"/>
</dbReference>
<dbReference type="Pfam" id="PF00723">
    <property type="entry name" value="Glyco_hydro_15"/>
    <property type="match status" value="1"/>
</dbReference>
<feature type="domain" description="GH15-like" evidence="1">
    <location>
        <begin position="238"/>
        <end position="598"/>
    </location>
</feature>
<dbReference type="STRING" id="478801.Ksed_13050"/>
<gene>
    <name evidence="3" type="ordered locus">Ksed_13050</name>
</gene>
<dbReference type="InterPro" id="IPR012341">
    <property type="entry name" value="6hp_glycosidase-like_sf"/>
</dbReference>
<evidence type="ECO:0000259" key="1">
    <source>
        <dbReference type="Pfam" id="PF00723"/>
    </source>
</evidence>
<dbReference type="AlphaFoldDB" id="C7NHH9"/>
<dbReference type="GO" id="GO:0005975">
    <property type="term" value="P:carbohydrate metabolic process"/>
    <property type="evidence" value="ECO:0007669"/>
    <property type="project" value="InterPro"/>
</dbReference>
<evidence type="ECO:0000259" key="2">
    <source>
        <dbReference type="Pfam" id="PF19291"/>
    </source>
</evidence>
<feature type="domain" description="Trehalase-like N-terminal" evidence="2">
    <location>
        <begin position="9"/>
        <end position="138"/>
    </location>
</feature>
<dbReference type="InterPro" id="IPR045582">
    <property type="entry name" value="Trehalase-like_N"/>
</dbReference>
<dbReference type="InterPro" id="IPR011613">
    <property type="entry name" value="GH15-like"/>
</dbReference>
<dbReference type="RefSeq" id="WP_015779281.1">
    <property type="nucleotide sequence ID" value="NC_013169.1"/>
</dbReference>
<dbReference type="Gene3D" id="1.50.10.10">
    <property type="match status" value="1"/>
</dbReference>